<sequence length="107" mass="11839">MHLRARTVEAVVMGVGGELPELLKGEHPGRIALVRTCHPGTAICRPCAAQRLHLIRAPGLGLGGTRLLLRLTDEKLSRQRLRGMIVLRLPPLRTMFRGRWNTHGSPV</sequence>
<organism evidence="1 2">
    <name type="scientific">Brevibacterium daeguense</name>
    <dbReference type="NCBI Taxonomy" id="909936"/>
    <lineage>
        <taxon>Bacteria</taxon>
        <taxon>Bacillati</taxon>
        <taxon>Actinomycetota</taxon>
        <taxon>Actinomycetes</taxon>
        <taxon>Micrococcales</taxon>
        <taxon>Brevibacteriaceae</taxon>
        <taxon>Brevibacterium</taxon>
    </lineage>
</organism>
<evidence type="ECO:0000313" key="1">
    <source>
        <dbReference type="EMBL" id="GAA4285327.1"/>
    </source>
</evidence>
<protein>
    <submittedName>
        <fullName evidence="1">Uncharacterized protein</fullName>
    </submittedName>
</protein>
<proteinExistence type="predicted"/>
<reference evidence="2" key="1">
    <citation type="journal article" date="2019" name="Int. J. Syst. Evol. Microbiol.">
        <title>The Global Catalogue of Microorganisms (GCM) 10K type strain sequencing project: providing services to taxonomists for standard genome sequencing and annotation.</title>
        <authorList>
            <consortium name="The Broad Institute Genomics Platform"/>
            <consortium name="The Broad Institute Genome Sequencing Center for Infectious Disease"/>
            <person name="Wu L."/>
            <person name="Ma J."/>
        </authorList>
    </citation>
    <scope>NUCLEOTIDE SEQUENCE [LARGE SCALE GENOMIC DNA]</scope>
    <source>
        <strain evidence="2">JCM 17458</strain>
    </source>
</reference>
<evidence type="ECO:0000313" key="2">
    <source>
        <dbReference type="Proteomes" id="UP001501586"/>
    </source>
</evidence>
<name>A0ABP8EMX0_9MICO</name>
<comment type="caution">
    <text evidence="1">The sequence shown here is derived from an EMBL/GenBank/DDBJ whole genome shotgun (WGS) entry which is preliminary data.</text>
</comment>
<dbReference type="Proteomes" id="UP001501586">
    <property type="component" value="Unassembled WGS sequence"/>
</dbReference>
<keyword evidence="2" id="KW-1185">Reference proteome</keyword>
<accession>A0ABP8EMX0</accession>
<dbReference type="EMBL" id="BAABAZ010000012">
    <property type="protein sequence ID" value="GAA4285327.1"/>
    <property type="molecule type" value="Genomic_DNA"/>
</dbReference>
<gene>
    <name evidence="1" type="ORF">GCM10022261_28580</name>
</gene>